<evidence type="ECO:0000313" key="2">
    <source>
        <dbReference type="EMBL" id="ETW07009.1"/>
    </source>
</evidence>
<gene>
    <name evidence="2" type="ORF">H310_03106</name>
</gene>
<name>A0A024UL41_9STRA</name>
<evidence type="ECO:0008006" key="3">
    <source>
        <dbReference type="Google" id="ProtNLM"/>
    </source>
</evidence>
<feature type="region of interest" description="Disordered" evidence="1">
    <location>
        <begin position="122"/>
        <end position="149"/>
    </location>
</feature>
<proteinExistence type="predicted"/>
<organism evidence="2">
    <name type="scientific">Aphanomyces invadans</name>
    <dbReference type="NCBI Taxonomy" id="157072"/>
    <lineage>
        <taxon>Eukaryota</taxon>
        <taxon>Sar</taxon>
        <taxon>Stramenopiles</taxon>
        <taxon>Oomycota</taxon>
        <taxon>Saprolegniomycetes</taxon>
        <taxon>Saprolegniales</taxon>
        <taxon>Verrucalvaceae</taxon>
        <taxon>Aphanomyces</taxon>
    </lineage>
</organism>
<dbReference type="RefSeq" id="XP_008865084.1">
    <property type="nucleotide sequence ID" value="XM_008866862.1"/>
</dbReference>
<dbReference type="VEuPathDB" id="FungiDB:H310_03106"/>
<evidence type="ECO:0000256" key="1">
    <source>
        <dbReference type="SAM" id="MobiDB-lite"/>
    </source>
</evidence>
<accession>A0A024UL41</accession>
<dbReference type="AlphaFoldDB" id="A0A024UL41"/>
<protein>
    <recommendedName>
        <fullName evidence="3">PDZ domain-containing protein</fullName>
    </recommendedName>
</protein>
<sequence>MKGVPTRRMPPAATVATTPVFALSEHQVLTSHHGDAERPRTCCLRWSDELESEETSPTSIATRAIVLTPRTDALEWHSPGTDALRGKHLITPRRNAAENTSPQLVTHRTHIETQRQLDNITFKAEPPPPQPIADDGDVPTDASLAQGSDLSWTNTSPEFLSLKVVLWTSPSLLPVVWLECPTVQSALWPRVHRGDVLMAVNCIRVVPMVDIMPPRKASRRRPWVLQFTNGHMTNYTVRWGVGTSLGVAFRRVHVMKQLAASSRNTNECLTVVAAVLPRVDRPAVGRSRIQAGDVLVAINGTLDAVQAGFSATQEHLARLPRPIELTFRGVGHAIARDPHVHCHCVVQ</sequence>
<dbReference type="EMBL" id="KI913955">
    <property type="protein sequence ID" value="ETW07009.1"/>
    <property type="molecule type" value="Genomic_DNA"/>
</dbReference>
<dbReference type="OrthoDB" id="87473at2759"/>
<reference evidence="2" key="1">
    <citation type="submission" date="2013-12" db="EMBL/GenBank/DDBJ databases">
        <title>The Genome Sequence of Aphanomyces invadans NJM9701.</title>
        <authorList>
            <consortium name="The Broad Institute Genomics Platform"/>
            <person name="Russ C."/>
            <person name="Tyler B."/>
            <person name="van West P."/>
            <person name="Dieguez-Uribeondo J."/>
            <person name="Young S.K."/>
            <person name="Zeng Q."/>
            <person name="Gargeya S."/>
            <person name="Fitzgerald M."/>
            <person name="Abouelleil A."/>
            <person name="Alvarado L."/>
            <person name="Chapman S.B."/>
            <person name="Gainer-Dewar J."/>
            <person name="Goldberg J."/>
            <person name="Griggs A."/>
            <person name="Gujja S."/>
            <person name="Hansen M."/>
            <person name="Howarth C."/>
            <person name="Imamovic A."/>
            <person name="Ireland A."/>
            <person name="Larimer J."/>
            <person name="McCowan C."/>
            <person name="Murphy C."/>
            <person name="Pearson M."/>
            <person name="Poon T.W."/>
            <person name="Priest M."/>
            <person name="Roberts A."/>
            <person name="Saif S."/>
            <person name="Shea T."/>
            <person name="Sykes S."/>
            <person name="Wortman J."/>
            <person name="Nusbaum C."/>
            <person name="Birren B."/>
        </authorList>
    </citation>
    <scope>NUCLEOTIDE SEQUENCE [LARGE SCALE GENOMIC DNA]</scope>
    <source>
        <strain evidence="2">NJM9701</strain>
    </source>
</reference>
<dbReference type="GeneID" id="20080156"/>